<reference evidence="1" key="1">
    <citation type="journal article" date="2015" name="Nature">
        <title>Complex archaea that bridge the gap between prokaryotes and eukaryotes.</title>
        <authorList>
            <person name="Spang A."/>
            <person name="Saw J.H."/>
            <person name="Jorgensen S.L."/>
            <person name="Zaremba-Niedzwiedzka K."/>
            <person name="Martijn J."/>
            <person name="Lind A.E."/>
            <person name="van Eijk R."/>
            <person name="Schleper C."/>
            <person name="Guy L."/>
            <person name="Ettema T.J."/>
        </authorList>
    </citation>
    <scope>NUCLEOTIDE SEQUENCE</scope>
</reference>
<dbReference type="AlphaFoldDB" id="A0A0F9C211"/>
<protein>
    <submittedName>
        <fullName evidence="1">Uncharacterized protein</fullName>
    </submittedName>
</protein>
<gene>
    <name evidence="1" type="ORF">LCGC14_2457220</name>
</gene>
<organism evidence="1">
    <name type="scientific">marine sediment metagenome</name>
    <dbReference type="NCBI Taxonomy" id="412755"/>
    <lineage>
        <taxon>unclassified sequences</taxon>
        <taxon>metagenomes</taxon>
        <taxon>ecological metagenomes</taxon>
    </lineage>
</organism>
<evidence type="ECO:0000313" key="1">
    <source>
        <dbReference type="EMBL" id="KKL20262.1"/>
    </source>
</evidence>
<accession>A0A0F9C211</accession>
<name>A0A0F9C211_9ZZZZ</name>
<dbReference type="EMBL" id="LAZR01038167">
    <property type="protein sequence ID" value="KKL20262.1"/>
    <property type="molecule type" value="Genomic_DNA"/>
</dbReference>
<comment type="caution">
    <text evidence="1">The sequence shown here is derived from an EMBL/GenBank/DDBJ whole genome shotgun (WGS) entry which is preliminary data.</text>
</comment>
<sequence>MTVKELIEELKKVDDQNLPVRVSHDDTDGCDTCGYGCSVITEDVSSVNDLETRVELGLC</sequence>
<proteinExistence type="predicted"/>